<feature type="non-terminal residue" evidence="1">
    <location>
        <position position="72"/>
    </location>
</feature>
<dbReference type="EMBL" id="BARU01030785">
    <property type="protein sequence ID" value="GAH67215.1"/>
    <property type="molecule type" value="Genomic_DNA"/>
</dbReference>
<reference evidence="1" key="1">
    <citation type="journal article" date="2014" name="Front. Microbiol.">
        <title>High frequency of phylogenetically diverse reductive dehalogenase-homologous genes in deep subseafloor sedimentary metagenomes.</title>
        <authorList>
            <person name="Kawai M."/>
            <person name="Futagami T."/>
            <person name="Toyoda A."/>
            <person name="Takaki Y."/>
            <person name="Nishi S."/>
            <person name="Hori S."/>
            <person name="Arai W."/>
            <person name="Tsubouchi T."/>
            <person name="Morono Y."/>
            <person name="Uchiyama I."/>
            <person name="Ito T."/>
            <person name="Fujiyama A."/>
            <person name="Inagaki F."/>
            <person name="Takami H."/>
        </authorList>
    </citation>
    <scope>NUCLEOTIDE SEQUENCE</scope>
    <source>
        <strain evidence="1">Expedition CK06-06</strain>
    </source>
</reference>
<gene>
    <name evidence="1" type="ORF">S03H2_48787</name>
</gene>
<proteinExistence type="predicted"/>
<name>X1ID64_9ZZZZ</name>
<dbReference type="AlphaFoldDB" id="X1ID64"/>
<protein>
    <submittedName>
        <fullName evidence="1">Uncharacterized protein</fullName>
    </submittedName>
</protein>
<comment type="caution">
    <text evidence="1">The sequence shown here is derived from an EMBL/GenBank/DDBJ whole genome shotgun (WGS) entry which is preliminary data.</text>
</comment>
<organism evidence="1">
    <name type="scientific">marine sediment metagenome</name>
    <dbReference type="NCBI Taxonomy" id="412755"/>
    <lineage>
        <taxon>unclassified sequences</taxon>
        <taxon>metagenomes</taxon>
        <taxon>ecological metagenomes</taxon>
    </lineage>
</organism>
<sequence>MRRCTVLIVVLLASAAPAVTPAGWTHTTEKDFASGKFEKTVVNSRGEVSLARKVEVLLDSKDAPAVVSALAV</sequence>
<evidence type="ECO:0000313" key="1">
    <source>
        <dbReference type="EMBL" id="GAH67215.1"/>
    </source>
</evidence>
<accession>X1ID64</accession>